<dbReference type="EMBL" id="JAVDXU010000002">
    <property type="protein sequence ID" value="MDR7270997.1"/>
    <property type="molecule type" value="Genomic_DNA"/>
</dbReference>
<dbReference type="SUPFAM" id="SSF159888">
    <property type="entry name" value="YdhG-like"/>
    <property type="match status" value="1"/>
</dbReference>
<keyword evidence="2" id="KW-1185">Reference proteome</keyword>
<dbReference type="RefSeq" id="WP_310267426.1">
    <property type="nucleotide sequence ID" value="NZ_JAVDXU010000002.1"/>
</dbReference>
<accession>A0ABU1YQ56</accession>
<evidence type="ECO:0000313" key="2">
    <source>
        <dbReference type="Proteomes" id="UP001180453"/>
    </source>
</evidence>
<comment type="caution">
    <text evidence="1">The sequence shown here is derived from an EMBL/GenBank/DDBJ whole genome shotgun (WGS) entry which is preliminary data.</text>
</comment>
<gene>
    <name evidence="1" type="ORF">J2X20_003655</name>
</gene>
<proteinExistence type="predicted"/>
<name>A0ABU1YQ56_ROSSA</name>
<organism evidence="1 2">
    <name type="scientific">Roseateles saccharophilus</name>
    <name type="common">Pseudomonas saccharophila</name>
    <dbReference type="NCBI Taxonomy" id="304"/>
    <lineage>
        <taxon>Bacteria</taxon>
        <taxon>Pseudomonadati</taxon>
        <taxon>Pseudomonadota</taxon>
        <taxon>Betaproteobacteria</taxon>
        <taxon>Burkholderiales</taxon>
        <taxon>Sphaerotilaceae</taxon>
        <taxon>Roseateles</taxon>
    </lineage>
</organism>
<reference evidence="1 2" key="1">
    <citation type="submission" date="2023-07" db="EMBL/GenBank/DDBJ databases">
        <title>Sorghum-associated microbial communities from plants grown in Nebraska, USA.</title>
        <authorList>
            <person name="Schachtman D."/>
        </authorList>
    </citation>
    <scope>NUCLEOTIDE SEQUENCE [LARGE SCALE GENOMIC DNA]</scope>
    <source>
        <strain evidence="1 2">BE314</strain>
    </source>
</reference>
<evidence type="ECO:0000313" key="1">
    <source>
        <dbReference type="EMBL" id="MDR7270997.1"/>
    </source>
</evidence>
<protein>
    <recommendedName>
        <fullName evidence="3">YdhG-like domain-containing protein</fullName>
    </recommendedName>
</protein>
<dbReference type="Proteomes" id="UP001180453">
    <property type="component" value="Unassembled WGS sequence"/>
</dbReference>
<evidence type="ECO:0008006" key="3">
    <source>
        <dbReference type="Google" id="ProtNLM"/>
    </source>
</evidence>
<sequence length="154" mass="17088">MPDATAAQVDAFIARYTPDMAAAITACRRRLRERVPRGFELVYDNYNALAIGYAWADKASASLVSIAGYPRWVTLFFLYGKGLPDPEGLLEGEGVRVRSIRLKSPEDLDRPAVRRLLELALAPHEVDFAAAPPLQTVVKSIAARQRDRRPLPRG</sequence>